<feature type="signal peptide" evidence="1">
    <location>
        <begin position="1"/>
        <end position="26"/>
    </location>
</feature>
<dbReference type="Gene3D" id="2.30.140.50">
    <property type="entry name" value="Protein of unknown function DUF2790"/>
    <property type="match status" value="1"/>
</dbReference>
<evidence type="ECO:0000256" key="1">
    <source>
        <dbReference type="SAM" id="SignalP"/>
    </source>
</evidence>
<dbReference type="KEGG" id="pman:OU5_5902"/>
<sequence>MNTKAIYAACLFAALNICTLSARAEAADVTAKTYTYGTHLDIKKVVSLKEDAAPSCGVVNAQLTYLDSQHKTQVLDYRKFADGCNADN</sequence>
<reference evidence="2 3" key="1">
    <citation type="journal article" date="2012" name="J. Bacteriol.">
        <title>Genome sequence of cold-adapted Pseudomonas mandelii strain JR-1.</title>
        <authorList>
            <person name="Jang S.H."/>
            <person name="Kim J."/>
            <person name="Kim J."/>
            <person name="Hong S."/>
            <person name="Lee C."/>
        </authorList>
    </citation>
    <scope>NUCLEOTIDE SEQUENCE [LARGE SCALE GENOMIC DNA]</scope>
    <source>
        <strain evidence="2 3">JR-1</strain>
    </source>
</reference>
<evidence type="ECO:0008006" key="4">
    <source>
        <dbReference type="Google" id="ProtNLM"/>
    </source>
</evidence>
<name>A0A024EK48_9PSED</name>
<keyword evidence="1" id="KW-0732">Signal</keyword>
<dbReference type="Proteomes" id="UP000026913">
    <property type="component" value="Chromosome"/>
</dbReference>
<dbReference type="InterPro" id="IPR021245">
    <property type="entry name" value="DUF2790"/>
</dbReference>
<dbReference type="AlphaFoldDB" id="A0A024EK48"/>
<dbReference type="RefSeq" id="WP_010455504.1">
    <property type="nucleotide sequence ID" value="NZ_CP005960.1"/>
</dbReference>
<accession>A0A024EK48</accession>
<dbReference type="HOGENOM" id="CLU_163360_1_0_6"/>
<protein>
    <recommendedName>
        <fullName evidence="4">DUF2790 domain-containing protein</fullName>
    </recommendedName>
</protein>
<dbReference type="OrthoDB" id="7027858at2"/>
<proteinExistence type="predicted"/>
<feature type="chain" id="PRO_5001530994" description="DUF2790 domain-containing protein" evidence="1">
    <location>
        <begin position="27"/>
        <end position="88"/>
    </location>
</feature>
<evidence type="ECO:0000313" key="2">
    <source>
        <dbReference type="EMBL" id="AHZ72981.1"/>
    </source>
</evidence>
<dbReference type="Pfam" id="PF10976">
    <property type="entry name" value="DUF2790"/>
    <property type="match status" value="1"/>
</dbReference>
<evidence type="ECO:0000313" key="3">
    <source>
        <dbReference type="Proteomes" id="UP000026913"/>
    </source>
</evidence>
<gene>
    <name evidence="2" type="ORF">OU5_5902</name>
</gene>
<dbReference type="EMBL" id="CP005960">
    <property type="protein sequence ID" value="AHZ72981.1"/>
    <property type="molecule type" value="Genomic_DNA"/>
</dbReference>
<organism evidence="2 3">
    <name type="scientific">Pseudomonas mandelii JR-1</name>
    <dbReference type="NCBI Taxonomy" id="1147786"/>
    <lineage>
        <taxon>Bacteria</taxon>
        <taxon>Pseudomonadati</taxon>
        <taxon>Pseudomonadota</taxon>
        <taxon>Gammaproteobacteria</taxon>
        <taxon>Pseudomonadales</taxon>
        <taxon>Pseudomonadaceae</taxon>
        <taxon>Pseudomonas</taxon>
    </lineage>
</organism>